<dbReference type="Proteomes" id="UP000199581">
    <property type="component" value="Unassembled WGS sequence"/>
</dbReference>
<keyword evidence="3" id="KW-0479">Metal-binding</keyword>
<dbReference type="GO" id="GO:0016787">
    <property type="term" value="F:hydrolase activity"/>
    <property type="evidence" value="ECO:0007669"/>
    <property type="project" value="UniProtKB-KW"/>
</dbReference>
<comment type="cofactor">
    <cofactor evidence="3">
        <name>Mg(2+)</name>
        <dbReference type="ChEBI" id="CHEBI:18420"/>
    </cofactor>
    <text evidence="3">Binds 2 magnesium ions per subunit.</text>
</comment>
<protein>
    <submittedName>
        <fullName evidence="4">ADP-ribosylglycohydrolase</fullName>
    </submittedName>
</protein>
<dbReference type="SUPFAM" id="SSF101478">
    <property type="entry name" value="ADP-ribosylglycohydrolase"/>
    <property type="match status" value="1"/>
</dbReference>
<keyword evidence="5" id="KW-1185">Reference proteome</keyword>
<evidence type="ECO:0000256" key="3">
    <source>
        <dbReference type="PIRSR" id="PIRSR605502-1"/>
    </source>
</evidence>
<dbReference type="EMBL" id="FOTO01000016">
    <property type="protein sequence ID" value="SFM13791.1"/>
    <property type="molecule type" value="Genomic_DNA"/>
</dbReference>
<gene>
    <name evidence="4" type="ORF">SAMN05421830_1167</name>
</gene>
<feature type="binding site" evidence="3">
    <location>
        <position position="95"/>
    </location>
    <ligand>
        <name>Mg(2+)</name>
        <dbReference type="ChEBI" id="CHEBI:18420"/>
        <label>1</label>
    </ligand>
</feature>
<dbReference type="InterPro" id="IPR005502">
    <property type="entry name" value="Ribosyl_crysJ1"/>
</dbReference>
<dbReference type="InterPro" id="IPR050792">
    <property type="entry name" value="ADP-ribosylglycohydrolase"/>
</dbReference>
<feature type="binding site" evidence="3">
    <location>
        <position position="319"/>
    </location>
    <ligand>
        <name>Mg(2+)</name>
        <dbReference type="ChEBI" id="CHEBI:18420"/>
        <label>1</label>
    </ligand>
</feature>
<dbReference type="PANTHER" id="PTHR16222:SF24">
    <property type="entry name" value="ADP-RIBOSYLHYDROLASE ARH3"/>
    <property type="match status" value="1"/>
</dbReference>
<comment type="caution">
    <text evidence="4">The sequence shown here is derived from an EMBL/GenBank/DDBJ whole genome shotgun (WGS) entry which is preliminary data.</text>
</comment>
<name>A0A8G2C5N7_DESNO</name>
<feature type="binding site" evidence="3">
    <location>
        <position position="96"/>
    </location>
    <ligand>
        <name>Mg(2+)</name>
        <dbReference type="ChEBI" id="CHEBI:18420"/>
        <label>1</label>
    </ligand>
</feature>
<dbReference type="RefSeq" id="WP_092194006.1">
    <property type="nucleotide sequence ID" value="NZ_FOTO01000016.1"/>
</dbReference>
<dbReference type="InterPro" id="IPR036705">
    <property type="entry name" value="Ribosyl_crysJ1_sf"/>
</dbReference>
<dbReference type="PANTHER" id="PTHR16222">
    <property type="entry name" value="ADP-RIBOSYLGLYCOHYDROLASE"/>
    <property type="match status" value="1"/>
</dbReference>
<dbReference type="Gene3D" id="1.10.4080.10">
    <property type="entry name" value="ADP-ribosylation/Crystallin J1"/>
    <property type="match status" value="1"/>
</dbReference>
<proteinExistence type="inferred from homology"/>
<dbReference type="Pfam" id="PF03747">
    <property type="entry name" value="ADP_ribosyl_GH"/>
    <property type="match status" value="1"/>
</dbReference>
<dbReference type="GO" id="GO:0046872">
    <property type="term" value="F:metal ion binding"/>
    <property type="evidence" value="ECO:0007669"/>
    <property type="project" value="UniProtKB-KW"/>
</dbReference>
<organism evidence="4 5">
    <name type="scientific">Desulfomicrobium norvegicum (strain DSM 1741 / NCIMB 8310)</name>
    <name type="common">Desulfovibrio baculatus (strain Norway 4)</name>
    <name type="synonym">Desulfovibrio desulfuricans (strain Norway 4)</name>
    <dbReference type="NCBI Taxonomy" id="52561"/>
    <lineage>
        <taxon>Bacteria</taxon>
        <taxon>Pseudomonadati</taxon>
        <taxon>Thermodesulfobacteriota</taxon>
        <taxon>Desulfovibrionia</taxon>
        <taxon>Desulfovibrionales</taxon>
        <taxon>Desulfomicrobiaceae</taxon>
        <taxon>Desulfomicrobium</taxon>
    </lineage>
</organism>
<reference evidence="4 5" key="1">
    <citation type="submission" date="2016-10" db="EMBL/GenBank/DDBJ databases">
        <authorList>
            <person name="Varghese N."/>
            <person name="Submissions S."/>
        </authorList>
    </citation>
    <scope>NUCLEOTIDE SEQUENCE [LARGE SCALE GENOMIC DNA]</scope>
    <source>
        <strain evidence="4 5">DSM 1741</strain>
    </source>
</reference>
<dbReference type="OrthoDB" id="9806482at2"/>
<keyword evidence="3" id="KW-0460">Magnesium</keyword>
<feature type="binding site" evidence="3">
    <location>
        <position position="94"/>
    </location>
    <ligand>
        <name>Mg(2+)</name>
        <dbReference type="ChEBI" id="CHEBI:18420"/>
        <label>1</label>
    </ligand>
</feature>
<keyword evidence="2 4" id="KW-0378">Hydrolase</keyword>
<evidence type="ECO:0000256" key="2">
    <source>
        <dbReference type="ARBA" id="ARBA00022801"/>
    </source>
</evidence>
<evidence type="ECO:0000313" key="4">
    <source>
        <dbReference type="EMBL" id="SFM13791.1"/>
    </source>
</evidence>
<evidence type="ECO:0000313" key="5">
    <source>
        <dbReference type="Proteomes" id="UP000199581"/>
    </source>
</evidence>
<accession>A0A8G2C5N7</accession>
<feature type="binding site" evidence="3">
    <location>
        <position position="317"/>
    </location>
    <ligand>
        <name>Mg(2+)</name>
        <dbReference type="ChEBI" id="CHEBI:18420"/>
        <label>1</label>
    </ligand>
</feature>
<sequence length="376" mass="41744">MNESRQLNATILRQLFETKAIRLERGAIFDHELASKGPDFDFDRVAGMLLGAAIGDSLGNTSESRLPLVRHQLHGEIRDYLVRDRTGSAMGYPSDDTQLTFWTLEQLIDDKGEFIPEHLARKFAESGRIYGIGRTMKGFLDAFKSGRPWYESGPHSAGNGALMRIAPILIPHLRHGGTDIWTDTALSAMMTHNDHASTSSCLAFTAMLWELLDMKTPPDPAWWPKRYAALATDLQGNIGYSPRSGCMKYSFDGPLHQFVSEKLAWAYGENLSVMEACEIWHSGAYLLETVPSVLYILMRHAHDPEEAIVRAVNDTMDNDTIASIVGAAVGALHGKRGIPARWVAGLTGRMAASDDGKVFSLIEEARKQFWTCDNFL</sequence>
<evidence type="ECO:0000256" key="1">
    <source>
        <dbReference type="ARBA" id="ARBA00010702"/>
    </source>
</evidence>
<dbReference type="AlphaFoldDB" id="A0A8G2C5N7"/>
<comment type="similarity">
    <text evidence="1">Belongs to the ADP-ribosylglycohydrolase family.</text>
</comment>
<feature type="binding site" evidence="3">
    <location>
        <position position="320"/>
    </location>
    <ligand>
        <name>Mg(2+)</name>
        <dbReference type="ChEBI" id="CHEBI:18420"/>
        <label>1</label>
    </ligand>
</feature>